<feature type="transmembrane region" description="Helical" evidence="2">
    <location>
        <begin position="124"/>
        <end position="143"/>
    </location>
</feature>
<feature type="region of interest" description="Disordered" evidence="1">
    <location>
        <begin position="175"/>
        <end position="198"/>
    </location>
</feature>
<keyword evidence="2" id="KW-0472">Membrane</keyword>
<comment type="caution">
    <text evidence="3">The sequence shown here is derived from an EMBL/GenBank/DDBJ whole genome shotgun (WGS) entry which is preliminary data.</text>
</comment>
<sequence length="198" mass="21221">MASTVLYRAGQRQSYGPFGEGQAYGAAGYTGQYQEPCTGYALGNGRRLYRPTLRRFCQPDNLSSFGRGGLNSYAYCLSEPVNRHDPSGQEALDVLGHIAGALSLVAYGAMMFTGYRLARPSKLVVAIDTVLMTGSTIAWGVGLTNDNRAAQIASLTATLLTTAGRGALAVQWGRQARHRPPRAPLEMTGFSSTRADYS</sequence>
<accession>A0ABX0YFX1</accession>
<dbReference type="Proteomes" id="UP000746535">
    <property type="component" value="Unassembled WGS sequence"/>
</dbReference>
<keyword evidence="2" id="KW-1133">Transmembrane helix</keyword>
<proteinExistence type="predicted"/>
<evidence type="ECO:0000256" key="2">
    <source>
        <dbReference type="SAM" id="Phobius"/>
    </source>
</evidence>
<keyword evidence="4" id="KW-1185">Reference proteome</keyword>
<feature type="transmembrane region" description="Helical" evidence="2">
    <location>
        <begin position="94"/>
        <end position="112"/>
    </location>
</feature>
<dbReference type="NCBIfam" id="TIGR03696">
    <property type="entry name" value="Rhs_assc_core"/>
    <property type="match status" value="1"/>
</dbReference>
<protein>
    <submittedName>
        <fullName evidence="3">RHS repeat-associated core domain-containing protein</fullName>
    </submittedName>
</protein>
<reference evidence="3 4" key="1">
    <citation type="submission" date="2020-03" db="EMBL/GenBank/DDBJ databases">
        <authorList>
            <person name="Wang L."/>
            <person name="He N."/>
            <person name="Li Y."/>
            <person name="Fang Y."/>
            <person name="Zhang F."/>
        </authorList>
    </citation>
    <scope>NUCLEOTIDE SEQUENCE [LARGE SCALE GENOMIC DNA]</scope>
    <source>
        <strain evidence="4">hsmgli-8</strain>
    </source>
</reference>
<dbReference type="Gene3D" id="2.180.10.10">
    <property type="entry name" value="RHS repeat-associated core"/>
    <property type="match status" value="1"/>
</dbReference>
<evidence type="ECO:0000313" key="3">
    <source>
        <dbReference type="EMBL" id="NJP02326.1"/>
    </source>
</evidence>
<evidence type="ECO:0000256" key="1">
    <source>
        <dbReference type="SAM" id="MobiDB-lite"/>
    </source>
</evidence>
<keyword evidence="2" id="KW-0812">Transmembrane</keyword>
<dbReference type="InterPro" id="IPR022385">
    <property type="entry name" value="Rhs_assc_core"/>
</dbReference>
<gene>
    <name evidence="3" type="ORF">HBH25_15870</name>
</gene>
<evidence type="ECO:0000313" key="4">
    <source>
        <dbReference type="Proteomes" id="UP000746535"/>
    </source>
</evidence>
<feature type="compositionally biased region" description="Polar residues" evidence="1">
    <location>
        <begin position="189"/>
        <end position="198"/>
    </location>
</feature>
<organism evidence="3 4">
    <name type="scientific">Pseudomonas quercus</name>
    <dbReference type="NCBI Taxonomy" id="2722792"/>
    <lineage>
        <taxon>Bacteria</taxon>
        <taxon>Pseudomonadati</taxon>
        <taxon>Pseudomonadota</taxon>
        <taxon>Gammaproteobacteria</taxon>
        <taxon>Pseudomonadales</taxon>
        <taxon>Pseudomonadaceae</taxon>
        <taxon>Pseudomonas</taxon>
    </lineage>
</organism>
<dbReference type="EMBL" id="JAAVJI010000010">
    <property type="protein sequence ID" value="NJP02326.1"/>
    <property type="molecule type" value="Genomic_DNA"/>
</dbReference>
<name>A0ABX0YFX1_9PSED</name>